<organism evidence="2 3">
    <name type="scientific">Sorangium cellulosum</name>
    <name type="common">Polyangium cellulosum</name>
    <dbReference type="NCBI Taxonomy" id="56"/>
    <lineage>
        <taxon>Bacteria</taxon>
        <taxon>Pseudomonadati</taxon>
        <taxon>Myxococcota</taxon>
        <taxon>Polyangia</taxon>
        <taxon>Polyangiales</taxon>
        <taxon>Polyangiaceae</taxon>
        <taxon>Sorangium</taxon>
    </lineage>
</organism>
<reference evidence="2 3" key="1">
    <citation type="submission" date="2015-09" db="EMBL/GenBank/DDBJ databases">
        <title>Sorangium comparison.</title>
        <authorList>
            <person name="Zaburannyi N."/>
            <person name="Bunk B."/>
            <person name="Overmann J."/>
            <person name="Mueller R."/>
        </authorList>
    </citation>
    <scope>NUCLEOTIDE SEQUENCE [LARGE SCALE GENOMIC DNA]</scope>
    <source>
        <strain evidence="2 3">So ce26</strain>
    </source>
</reference>
<dbReference type="Gene3D" id="2.60.40.10">
    <property type="entry name" value="Immunoglobulins"/>
    <property type="match status" value="1"/>
</dbReference>
<evidence type="ECO:0000313" key="3">
    <source>
        <dbReference type="Proteomes" id="UP000238348"/>
    </source>
</evidence>
<feature type="chain" id="PRO_5014642765" description="Secreted protein" evidence="1">
    <location>
        <begin position="26"/>
        <end position="658"/>
    </location>
</feature>
<evidence type="ECO:0008006" key="4">
    <source>
        <dbReference type="Google" id="ProtNLM"/>
    </source>
</evidence>
<dbReference type="Proteomes" id="UP000238348">
    <property type="component" value="Chromosome"/>
</dbReference>
<feature type="signal peptide" evidence="1">
    <location>
        <begin position="1"/>
        <end position="25"/>
    </location>
</feature>
<name>A0A2L0EIG1_SORCE</name>
<dbReference type="RefSeq" id="WP_234023312.1">
    <property type="nucleotide sequence ID" value="NZ_CP012673.1"/>
</dbReference>
<dbReference type="InterPro" id="IPR013783">
    <property type="entry name" value="Ig-like_fold"/>
</dbReference>
<accession>A0A2L0EIG1</accession>
<dbReference type="AlphaFoldDB" id="A0A2L0EIG1"/>
<evidence type="ECO:0000256" key="1">
    <source>
        <dbReference type="SAM" id="SignalP"/>
    </source>
</evidence>
<evidence type="ECO:0000313" key="2">
    <source>
        <dbReference type="EMBL" id="AUX39093.1"/>
    </source>
</evidence>
<keyword evidence="1" id="KW-0732">Signal</keyword>
<proteinExistence type="predicted"/>
<gene>
    <name evidence="2" type="ORF">SOCE26_004750</name>
</gene>
<protein>
    <recommendedName>
        <fullName evidence="4">Secreted protein</fullName>
    </recommendedName>
</protein>
<sequence length="658" mass="69800">MHSARLLIGLGVTSLLCLSAATARAEVTLGDLRASNGVSPPRTDLFVDGDTLVLSASASSREGVLRVEAELEGATVELAAVGGGSYQGTFDISDVAPGRHDLTIRAYDRLGDASTVERTLHKHPPPILWLSSPRSQRVIAGNTPLDARCIATEPYECRVLCMNVRSATRSETVCRTRDASTRPGTLYLLARPSRAFAAGEVLTVTLTGDVGVGTEIQPSVVSPIYVETSPKLVAVQAAPGVILDFDATRILFIHEGYQIGIVDRATREVAWISAMLPDPAGSVPSYGALTPSGAVIQSATGRIFVWRDGVWRKIAHGRLDAVNGDRLVWTMNNDRWGYVHSIPEGTNSSIWNRPDSSSPFQADLSASGDVYWGTYDEPWIRHLGVRRLGSHPGNLQRPITDGTNVAGRWWDGDTSSSYLYTAEGEEVFLGDSISGNSAGLLLHAGYAGFLKSDGAVNQVWLRTPDGEQHQLSSFATSSLFDQQRLRVGHDGISDDGEVLFLNGGKRYIGRPGAEPEEISSDLGHGRWFDGSFHVTLGDTLFRVASKGGAAAGFAARSEALRDDLAEVDGLQRFVSMPMDLEAEAPALALHHLEPDALPSLSDEEPSADLAGDELGEDLPAGVGCSAAGAAGSRGGAAAFAAALAGLALARRGRRRSAG</sequence>
<dbReference type="EMBL" id="CP012673">
    <property type="protein sequence ID" value="AUX39093.1"/>
    <property type="molecule type" value="Genomic_DNA"/>
</dbReference>